<keyword evidence="2" id="KW-1133">Transmembrane helix</keyword>
<evidence type="ECO:0000313" key="4">
    <source>
        <dbReference type="Proteomes" id="UP000307756"/>
    </source>
</evidence>
<evidence type="ECO:0008006" key="5">
    <source>
        <dbReference type="Google" id="ProtNLM"/>
    </source>
</evidence>
<gene>
    <name evidence="3" type="ORF">FA727_05145</name>
</gene>
<feature type="region of interest" description="Disordered" evidence="1">
    <location>
        <begin position="1"/>
        <end position="22"/>
    </location>
</feature>
<dbReference type="Gene3D" id="2.60.40.3830">
    <property type="match status" value="2"/>
</dbReference>
<dbReference type="OrthoDB" id="2381403at2"/>
<reference evidence="3 4" key="1">
    <citation type="journal article" date="2011" name="J. Microbiol.">
        <title>Bacillus kyonggiensis sp. nov., isolated from soil of a lettuce field.</title>
        <authorList>
            <person name="Dong K."/>
            <person name="Lee S."/>
        </authorList>
    </citation>
    <scope>NUCLEOTIDE SEQUENCE [LARGE SCALE GENOMIC DNA]</scope>
    <source>
        <strain evidence="3 4">NB22</strain>
    </source>
</reference>
<evidence type="ECO:0000256" key="1">
    <source>
        <dbReference type="SAM" id="MobiDB-lite"/>
    </source>
</evidence>
<comment type="caution">
    <text evidence="3">The sequence shown here is derived from an EMBL/GenBank/DDBJ whole genome shotgun (WGS) entry which is preliminary data.</text>
</comment>
<evidence type="ECO:0000313" key="3">
    <source>
        <dbReference type="EMBL" id="TKC18935.1"/>
    </source>
</evidence>
<dbReference type="EMBL" id="SWBM01000001">
    <property type="protein sequence ID" value="TKC18935.1"/>
    <property type="molecule type" value="Genomic_DNA"/>
</dbReference>
<feature type="transmembrane region" description="Helical" evidence="2">
    <location>
        <begin position="47"/>
        <end position="65"/>
    </location>
</feature>
<sequence>MEKELRNLRKAMNSSTHKGTRFTEAQKEKIWSALQQEKFKANRKPKLYIYLIAPIAASLFVLIFFTEIMSSFAPNEEIHQGAKQSLESEWKIRTDYYSKNKLLFSVFPDPFLSEGKPTGYIFSFKEPFEAYKGKEIEINAISEETGEILNVVPNQVIVEPSPGYETLERFTIVDFTIPNAGLWKYEVYLDNKLYGDVVLSVKNEESTQIFLPENLPKFVQKRDFEQIDWNRKAVHIGNNILGNLNKSGVIGADIRSVNINQKWMWHLWGIESPTELTVVGYHRKESTVYPILTGGWSIQLGGENNGADAHAPSSVNLPYRGEWAILLYVDEKLFDVLVFNINS</sequence>
<keyword evidence="2" id="KW-0812">Transmembrane</keyword>
<dbReference type="AlphaFoldDB" id="A0A4U1D8Q3"/>
<keyword evidence="4" id="KW-1185">Reference proteome</keyword>
<keyword evidence="2" id="KW-0472">Membrane</keyword>
<name>A0A4U1D8Q3_9BACI</name>
<dbReference type="Proteomes" id="UP000307756">
    <property type="component" value="Unassembled WGS sequence"/>
</dbReference>
<accession>A0A4U1D8Q3</accession>
<protein>
    <recommendedName>
        <fullName evidence="5">DUF4871 domain-containing protein</fullName>
    </recommendedName>
</protein>
<organism evidence="3 4">
    <name type="scientific">Robertmurraya kyonggiensis</name>
    <dbReference type="NCBI Taxonomy" id="1037680"/>
    <lineage>
        <taxon>Bacteria</taxon>
        <taxon>Bacillati</taxon>
        <taxon>Bacillota</taxon>
        <taxon>Bacilli</taxon>
        <taxon>Bacillales</taxon>
        <taxon>Bacillaceae</taxon>
        <taxon>Robertmurraya</taxon>
    </lineage>
</organism>
<proteinExistence type="predicted"/>
<evidence type="ECO:0000256" key="2">
    <source>
        <dbReference type="SAM" id="Phobius"/>
    </source>
</evidence>
<dbReference type="RefSeq" id="WP_136829668.1">
    <property type="nucleotide sequence ID" value="NZ_SWBM01000001.1"/>
</dbReference>